<dbReference type="InterPro" id="IPR008220">
    <property type="entry name" value="HAT_MetX-like"/>
</dbReference>
<dbReference type="GO" id="GO:0016747">
    <property type="term" value="F:acyltransferase activity, transferring groups other than amino-acyl groups"/>
    <property type="evidence" value="ECO:0007669"/>
    <property type="project" value="InterPro"/>
</dbReference>
<evidence type="ECO:0000256" key="1">
    <source>
        <dbReference type="ARBA" id="ARBA00006886"/>
    </source>
</evidence>
<dbReference type="PANTHER" id="PTHR32268">
    <property type="entry name" value="HOMOSERINE O-ACETYLTRANSFERASE"/>
    <property type="match status" value="1"/>
</dbReference>
<dbReference type="InterPro" id="IPR029058">
    <property type="entry name" value="AB_hydrolase_fold"/>
</dbReference>
<dbReference type="Pfam" id="PF00561">
    <property type="entry name" value="Abhydrolase_1"/>
    <property type="match status" value="1"/>
</dbReference>
<evidence type="ECO:0000313" key="3">
    <source>
        <dbReference type="EMBL" id="KAG0646168.1"/>
    </source>
</evidence>
<dbReference type="SUPFAM" id="SSF53474">
    <property type="entry name" value="alpha/beta-Hydrolases"/>
    <property type="match status" value="1"/>
</dbReference>
<dbReference type="Gene3D" id="3.40.50.1820">
    <property type="entry name" value="alpha/beta hydrolase"/>
    <property type="match status" value="1"/>
</dbReference>
<name>A0A9P6SM68_9HELO</name>
<dbReference type="EMBL" id="VNKQ01000016">
    <property type="protein sequence ID" value="KAG0646168.1"/>
    <property type="molecule type" value="Genomic_DNA"/>
</dbReference>
<organism evidence="3 4">
    <name type="scientific">Hyphodiscus hymeniophilus</name>
    <dbReference type="NCBI Taxonomy" id="353542"/>
    <lineage>
        <taxon>Eukaryota</taxon>
        <taxon>Fungi</taxon>
        <taxon>Dikarya</taxon>
        <taxon>Ascomycota</taxon>
        <taxon>Pezizomycotina</taxon>
        <taxon>Leotiomycetes</taxon>
        <taxon>Helotiales</taxon>
        <taxon>Hyphodiscaceae</taxon>
        <taxon>Hyphodiscus</taxon>
    </lineage>
</organism>
<accession>A0A9P6SM68</accession>
<comment type="caution">
    <text evidence="3">The sequence shown here is derived from an EMBL/GenBank/DDBJ whole genome shotgun (WGS) entry which is preliminary data.</text>
</comment>
<dbReference type="PANTHER" id="PTHR32268:SF15">
    <property type="entry name" value="HOMOSERINE ACETYLTRANSFERASE FAMILY PROTEIN (AFU_ORTHOLOGUE AFUA_1G15350)"/>
    <property type="match status" value="1"/>
</dbReference>
<feature type="domain" description="AB hydrolase-1" evidence="2">
    <location>
        <begin position="1"/>
        <end position="87"/>
    </location>
</feature>
<reference evidence="3" key="1">
    <citation type="submission" date="2019-07" db="EMBL/GenBank/DDBJ databases">
        <title>Hyphodiscus hymeniophilus genome sequencing and assembly.</title>
        <authorList>
            <person name="Kramer G."/>
            <person name="Nodwell J."/>
        </authorList>
    </citation>
    <scope>NUCLEOTIDE SEQUENCE</scope>
    <source>
        <strain evidence="3">ATCC 34498</strain>
    </source>
</reference>
<evidence type="ECO:0000259" key="2">
    <source>
        <dbReference type="Pfam" id="PF00561"/>
    </source>
</evidence>
<gene>
    <name evidence="3" type="ORF">D0Z07_8352</name>
</gene>
<dbReference type="Proteomes" id="UP000785200">
    <property type="component" value="Unassembled WGS sequence"/>
</dbReference>
<comment type="similarity">
    <text evidence="1">Belongs to the AB hydrolase superfamily. MetX family.</text>
</comment>
<sequence>MLGNGQSTSPSNDAQFPSDYSLRYEDNIHAQYALTQHLGIKSLEAVIGFSMGAQQAYYWAVMHGSGAEPFVKSAVAICGSAKTSGHNYAFLEGPITALETSIDYDGGKYKEKGVVPTKGLRAFGRAYAAWLTSSEWFRQDLYKQWLGVGSLKEWMYPPEGKGSFESWDAEDLLTLAREWQAGDVGAVGGDGDYRKALEGITARVLVMPCETDQYFDVKDGENEVKYLKKGTFMPIPSIWGHIAGGGANEADVAWMDGKIGEFLSAA</sequence>
<dbReference type="InterPro" id="IPR000073">
    <property type="entry name" value="AB_hydrolase_1"/>
</dbReference>
<dbReference type="AlphaFoldDB" id="A0A9P6SM68"/>
<proteinExistence type="inferred from homology"/>
<evidence type="ECO:0000313" key="4">
    <source>
        <dbReference type="Proteomes" id="UP000785200"/>
    </source>
</evidence>
<keyword evidence="4" id="KW-1185">Reference proteome</keyword>
<dbReference type="OrthoDB" id="9972683at2759"/>
<protein>
    <submittedName>
        <fullName evidence="3">Homoserine O-succinyltransferase</fullName>
    </submittedName>
</protein>